<protein>
    <recommendedName>
        <fullName evidence="9">Exoribonuclease II</fullName>
        <ecNumber evidence="9">3.1.13.1</ecNumber>
    </recommendedName>
</protein>
<comment type="caution">
    <text evidence="11">The sequence shown here is derived from an EMBL/GenBank/DDBJ whole genome shotgun (WGS) entry which is preliminary data.</text>
</comment>
<dbReference type="NCBIfam" id="NF003455">
    <property type="entry name" value="PRK05054.1"/>
    <property type="match status" value="1"/>
</dbReference>
<dbReference type="SUPFAM" id="SSF50249">
    <property type="entry name" value="Nucleic acid-binding proteins"/>
    <property type="match status" value="4"/>
</dbReference>
<evidence type="ECO:0000313" key="11">
    <source>
        <dbReference type="EMBL" id="GGA95488.1"/>
    </source>
</evidence>
<comment type="catalytic activity">
    <reaction evidence="1">
        <text>Exonucleolytic cleavage in the 3'- to 5'-direction to yield nucleoside 5'-phosphates.</text>
        <dbReference type="EC" id="3.1.13.1"/>
    </reaction>
</comment>
<evidence type="ECO:0000256" key="6">
    <source>
        <dbReference type="ARBA" id="ARBA00022801"/>
    </source>
</evidence>
<dbReference type="InterPro" id="IPR011129">
    <property type="entry name" value="CSD"/>
</dbReference>
<dbReference type="SMART" id="SM00316">
    <property type="entry name" value="S1"/>
    <property type="match status" value="1"/>
</dbReference>
<dbReference type="InterPro" id="IPR011804">
    <property type="entry name" value="RNase_II"/>
</dbReference>
<comment type="similarity">
    <text evidence="3">Belongs to the RNR ribonuclease family. RNase II subfamily.</text>
</comment>
<dbReference type="InterPro" id="IPR050180">
    <property type="entry name" value="RNR_Ribonuclease"/>
</dbReference>
<evidence type="ECO:0000256" key="1">
    <source>
        <dbReference type="ARBA" id="ARBA00001849"/>
    </source>
</evidence>
<dbReference type="Pfam" id="PF08206">
    <property type="entry name" value="OB_RNB"/>
    <property type="match status" value="1"/>
</dbReference>
<accession>A0ABQ1HWX0</accession>
<dbReference type="InterPro" id="IPR022966">
    <property type="entry name" value="RNase_II/R_CS"/>
</dbReference>
<dbReference type="SMART" id="SM00357">
    <property type="entry name" value="CSP"/>
    <property type="match status" value="1"/>
</dbReference>
<evidence type="ECO:0000256" key="5">
    <source>
        <dbReference type="ARBA" id="ARBA00022722"/>
    </source>
</evidence>
<evidence type="ECO:0000259" key="10">
    <source>
        <dbReference type="PROSITE" id="PS50126"/>
    </source>
</evidence>
<dbReference type="NCBIfam" id="TIGR02062">
    <property type="entry name" value="RNase_B"/>
    <property type="match status" value="1"/>
</dbReference>
<keyword evidence="12" id="KW-1185">Reference proteome</keyword>
<dbReference type="Pfam" id="PF00575">
    <property type="entry name" value="S1"/>
    <property type="match status" value="1"/>
</dbReference>
<evidence type="ECO:0000256" key="2">
    <source>
        <dbReference type="ARBA" id="ARBA00004496"/>
    </source>
</evidence>
<keyword evidence="6" id="KW-0378">Hydrolase</keyword>
<organism evidence="11 12">
    <name type="scientific">Agarivorans gilvus</name>
    <dbReference type="NCBI Taxonomy" id="680279"/>
    <lineage>
        <taxon>Bacteria</taxon>
        <taxon>Pseudomonadati</taxon>
        <taxon>Pseudomonadota</taxon>
        <taxon>Gammaproteobacteria</taxon>
        <taxon>Alteromonadales</taxon>
        <taxon>Alteromonadaceae</taxon>
        <taxon>Agarivorans</taxon>
    </lineage>
</organism>
<evidence type="ECO:0000256" key="8">
    <source>
        <dbReference type="ARBA" id="ARBA00022884"/>
    </source>
</evidence>
<keyword evidence="8" id="KW-0694">RNA-binding</keyword>
<dbReference type="PANTHER" id="PTHR23355">
    <property type="entry name" value="RIBONUCLEASE"/>
    <property type="match status" value="1"/>
</dbReference>
<evidence type="ECO:0000256" key="3">
    <source>
        <dbReference type="ARBA" id="ARBA00009925"/>
    </source>
</evidence>
<dbReference type="InterPro" id="IPR004476">
    <property type="entry name" value="RNase_II/RNase_R"/>
</dbReference>
<dbReference type="Gene3D" id="2.40.50.140">
    <property type="entry name" value="Nucleic acid-binding proteins"/>
    <property type="match status" value="2"/>
</dbReference>
<sequence length="646" mass="73245">MMDASMLKDNPLLAQLKQQIRETIPTVEGVVKATEKNFGFLQTDNKKSYFIAPPMMKKLVHGDRITAALREDKGKESAEPESLIEAALDTFVARVKFVDKRTKLQVDHPLINNLLNARVKKDQGITINEGDWVMAKLLKHALSEQHFQAEIIKHIADKDDHFARWKATTAKHDLAWDQPDVADELQIIDQDCERKDLSEQLFFTIDGDNTKDMDDAIAISKQSDHWLLQVAIADPSAYISSGSQLEQAAKQRAFTLYLPARTVPMMPSQLANEYCSLQAEQTRPALVCQMKIAFDGLLLDGADFYLATVQSKHRLSYQQVSDFIEQNNQDFAEHPDLVEALQQLNMLSQQRHQWRAEHSSVFGDQADYEFVLDNKGQVIDILRQARRSANKMVEEAMVAANICGGRFLDERLGYGVFSCHSGFKPEKLDSLVELLAKFDITVEKQRLTELDYFCQLRRQITASENKTLDQLVKRHYNFGVYQPQGLAHFGLGEPKYATWTSPIRKYSDLLNHRLIKSVLKGETPSSPLDDELAEHLVDCRKRQRMAEREMANYLYCEYFAEQDPKAELAAEVTNINRGGLNVRLVDSGASAFIPKSKLAENKEDLTIDSEMGSLSTPQRQYQLGDIITVTISEVKKLQQSIVASPC</sequence>
<comment type="subcellular location">
    <subcellularLocation>
        <location evidence="2">Cytoplasm</location>
    </subcellularLocation>
</comment>
<dbReference type="InterPro" id="IPR003029">
    <property type="entry name" value="S1_domain"/>
</dbReference>
<keyword evidence="5" id="KW-0540">Nuclease</keyword>
<evidence type="ECO:0000313" key="12">
    <source>
        <dbReference type="Proteomes" id="UP000651977"/>
    </source>
</evidence>
<gene>
    <name evidence="11" type="primary">rnb</name>
    <name evidence="11" type="ORF">GCM10007414_05370</name>
</gene>
<dbReference type="SMART" id="SM00955">
    <property type="entry name" value="RNB"/>
    <property type="match status" value="1"/>
</dbReference>
<name>A0ABQ1HWX0_9ALTE</name>
<evidence type="ECO:0000256" key="4">
    <source>
        <dbReference type="ARBA" id="ARBA00022490"/>
    </source>
</evidence>
<dbReference type="Gene3D" id="2.40.50.640">
    <property type="match status" value="1"/>
</dbReference>
<evidence type="ECO:0000256" key="9">
    <source>
        <dbReference type="NCBIfam" id="TIGR02062"/>
    </source>
</evidence>
<dbReference type="InterPro" id="IPR001900">
    <property type="entry name" value="RNase_II/R"/>
</dbReference>
<keyword evidence="4" id="KW-0963">Cytoplasm</keyword>
<proteinExistence type="inferred from homology"/>
<dbReference type="Pfam" id="PF00773">
    <property type="entry name" value="RNB"/>
    <property type="match status" value="1"/>
</dbReference>
<dbReference type="InterPro" id="IPR012340">
    <property type="entry name" value="NA-bd_OB-fold"/>
</dbReference>
<dbReference type="PROSITE" id="PS01175">
    <property type="entry name" value="RIBONUCLEASE_II"/>
    <property type="match status" value="1"/>
</dbReference>
<dbReference type="EMBL" id="BMDY01000002">
    <property type="protein sequence ID" value="GGA95488.1"/>
    <property type="molecule type" value="Genomic_DNA"/>
</dbReference>
<dbReference type="NCBIfam" id="TIGR00358">
    <property type="entry name" value="3_prime_RNase"/>
    <property type="match status" value="1"/>
</dbReference>
<dbReference type="PANTHER" id="PTHR23355:SF37">
    <property type="entry name" value="EXORIBONUCLEASE 2"/>
    <property type="match status" value="1"/>
</dbReference>
<dbReference type="PROSITE" id="PS50126">
    <property type="entry name" value="S1"/>
    <property type="match status" value="1"/>
</dbReference>
<dbReference type="Proteomes" id="UP000651977">
    <property type="component" value="Unassembled WGS sequence"/>
</dbReference>
<dbReference type="InterPro" id="IPR013223">
    <property type="entry name" value="RNase_B_OB_dom"/>
</dbReference>
<keyword evidence="7" id="KW-0269">Exonuclease</keyword>
<reference evidence="12" key="1">
    <citation type="journal article" date="2019" name="Int. J. Syst. Evol. Microbiol.">
        <title>The Global Catalogue of Microorganisms (GCM) 10K type strain sequencing project: providing services to taxonomists for standard genome sequencing and annotation.</title>
        <authorList>
            <consortium name="The Broad Institute Genomics Platform"/>
            <consortium name="The Broad Institute Genome Sequencing Center for Infectious Disease"/>
            <person name="Wu L."/>
            <person name="Ma J."/>
        </authorList>
    </citation>
    <scope>NUCLEOTIDE SEQUENCE [LARGE SCALE GENOMIC DNA]</scope>
    <source>
        <strain evidence="12">CGMCC 1.10131</strain>
    </source>
</reference>
<dbReference type="EC" id="3.1.13.1" evidence="9"/>
<feature type="domain" description="S1 motif" evidence="10">
    <location>
        <begin position="565"/>
        <end position="646"/>
    </location>
</feature>
<evidence type="ECO:0000256" key="7">
    <source>
        <dbReference type="ARBA" id="ARBA00022839"/>
    </source>
</evidence>